<dbReference type="PANTHER" id="PTHR42776:SF27">
    <property type="entry name" value="DIPEPTIDYL PEPTIDASE FAMILY MEMBER 6"/>
    <property type="match status" value="1"/>
</dbReference>
<dbReference type="EMBL" id="SIHO01000001">
    <property type="protein sequence ID" value="TFU06103.1"/>
    <property type="molecule type" value="Genomic_DNA"/>
</dbReference>
<dbReference type="SUPFAM" id="SSF82171">
    <property type="entry name" value="DPP6 N-terminal domain-like"/>
    <property type="match status" value="1"/>
</dbReference>
<accession>A0A4Y9ESF0</accession>
<organism evidence="4 5">
    <name type="scientific">Glacieibacterium arshaanense</name>
    <dbReference type="NCBI Taxonomy" id="2511025"/>
    <lineage>
        <taxon>Bacteria</taxon>
        <taxon>Pseudomonadati</taxon>
        <taxon>Pseudomonadota</taxon>
        <taxon>Alphaproteobacteria</taxon>
        <taxon>Sphingomonadales</taxon>
        <taxon>Sphingosinicellaceae</taxon>
        <taxon>Glacieibacterium</taxon>
    </lineage>
</organism>
<dbReference type="OrthoDB" id="128799at2"/>
<dbReference type="AlphaFoldDB" id="A0A4Y9ESF0"/>
<dbReference type="Gene3D" id="2.120.10.30">
    <property type="entry name" value="TolB, C-terminal domain"/>
    <property type="match status" value="1"/>
</dbReference>
<sequence length="659" mass="70597">MRIFKALATAAILLTLPVAAHAADAAALAKAFGARPLAWGVQLSPDGARIVYLTPVGTLGTAIVVADIATGATKVVLGTQNNTVRPAWCQWKTDKRLICLLYGVTNAIEDKLGFTRIMAIDADGSNPKTLGSRSNARTLTIIQTSGNVIDWLPDDPEHVLMQVALAEENSTGTRVANVDPGTSVQRVNVNTARMETVEAGKTNVVEFDTDNRGAVRLMASILTNNTGYYSGEISYFYRTKTSKDWRPAGVGSLDGYTDLSYDGFDTDGDNLLALKPRDGRLALFAVNANGTGAADALIYAHPHVDIDGVLRIGKFRRPVAASYVTDRNQLEFFDPGLRKLSAALTKALLGGPTVDVLDESWDGSKKLIFAGSDVDPGRYYRFDTATKELGELVALRPQLADLKLATVTPVTFPAKDGTQIAGYVTMPPGGARTNLPAIIMPHGGPSARDQWGFDWLAQYFAQLGYVVLQPNYRGSAGYGQDYYVKNGFKSWPTAIGDINDGARWLAAQGIADPKRTAIVGWSYGGYAALQAAITDPALYKAVVAIAPVTDLQALKDFSRRFTNYQRVVEFVGDGPLTISGSPARNAAAMQAPVLMFHGDQDINVDIGQSKLMDSALASAGKRHELITYPGLDHQLDDSGVRADMLDRSAAFLAANMGAP</sequence>
<feature type="chain" id="PRO_5021417609" evidence="2">
    <location>
        <begin position="23"/>
        <end position="659"/>
    </location>
</feature>
<proteinExistence type="predicted"/>
<dbReference type="Gene3D" id="3.40.50.1820">
    <property type="entry name" value="alpha/beta hydrolase"/>
    <property type="match status" value="1"/>
</dbReference>
<dbReference type="GO" id="GO:0006508">
    <property type="term" value="P:proteolysis"/>
    <property type="evidence" value="ECO:0007669"/>
    <property type="project" value="InterPro"/>
</dbReference>
<dbReference type="InterPro" id="IPR011042">
    <property type="entry name" value="6-blade_b-propeller_TolB-like"/>
</dbReference>
<dbReference type="SUPFAM" id="SSF53474">
    <property type="entry name" value="alpha/beta-Hydrolases"/>
    <property type="match status" value="1"/>
</dbReference>
<dbReference type="RefSeq" id="WP_135244827.1">
    <property type="nucleotide sequence ID" value="NZ_SIHO01000001.1"/>
</dbReference>
<keyword evidence="5" id="KW-1185">Reference proteome</keyword>
<evidence type="ECO:0000313" key="5">
    <source>
        <dbReference type="Proteomes" id="UP000297737"/>
    </source>
</evidence>
<protein>
    <submittedName>
        <fullName evidence="4">S9 family peptidase</fullName>
    </submittedName>
</protein>
<dbReference type="InterPro" id="IPR001375">
    <property type="entry name" value="Peptidase_S9_cat"/>
</dbReference>
<feature type="signal peptide" evidence="2">
    <location>
        <begin position="1"/>
        <end position="22"/>
    </location>
</feature>
<evidence type="ECO:0000313" key="4">
    <source>
        <dbReference type="EMBL" id="TFU06103.1"/>
    </source>
</evidence>
<dbReference type="Proteomes" id="UP000297737">
    <property type="component" value="Unassembled WGS sequence"/>
</dbReference>
<dbReference type="GO" id="GO:0004252">
    <property type="term" value="F:serine-type endopeptidase activity"/>
    <property type="evidence" value="ECO:0007669"/>
    <property type="project" value="TreeGrafter"/>
</dbReference>
<keyword evidence="1" id="KW-0378">Hydrolase</keyword>
<reference evidence="4 5" key="1">
    <citation type="submission" date="2019-02" db="EMBL/GenBank/DDBJ databases">
        <title>Polymorphobacter sp. isolated from the lake at the Tibet of China.</title>
        <authorList>
            <person name="Li A."/>
        </authorList>
    </citation>
    <scope>NUCLEOTIDE SEQUENCE [LARGE SCALE GENOMIC DNA]</scope>
    <source>
        <strain evidence="4 5">DJ1R-1</strain>
    </source>
</reference>
<evidence type="ECO:0000256" key="1">
    <source>
        <dbReference type="ARBA" id="ARBA00022801"/>
    </source>
</evidence>
<dbReference type="InterPro" id="IPR029058">
    <property type="entry name" value="AB_hydrolase_fold"/>
</dbReference>
<gene>
    <name evidence="4" type="ORF">EUV02_03565</name>
</gene>
<dbReference type="PANTHER" id="PTHR42776">
    <property type="entry name" value="SERINE PEPTIDASE S9 FAMILY MEMBER"/>
    <property type="match status" value="1"/>
</dbReference>
<evidence type="ECO:0000259" key="3">
    <source>
        <dbReference type="Pfam" id="PF00326"/>
    </source>
</evidence>
<dbReference type="Pfam" id="PF00326">
    <property type="entry name" value="Peptidase_S9"/>
    <property type="match status" value="1"/>
</dbReference>
<feature type="domain" description="Peptidase S9 prolyl oligopeptidase catalytic" evidence="3">
    <location>
        <begin position="451"/>
        <end position="657"/>
    </location>
</feature>
<keyword evidence="2" id="KW-0732">Signal</keyword>
<name>A0A4Y9ESF0_9SPHN</name>
<evidence type="ECO:0000256" key="2">
    <source>
        <dbReference type="SAM" id="SignalP"/>
    </source>
</evidence>
<comment type="caution">
    <text evidence="4">The sequence shown here is derived from an EMBL/GenBank/DDBJ whole genome shotgun (WGS) entry which is preliminary data.</text>
</comment>